<dbReference type="PROSITE" id="PS50297">
    <property type="entry name" value="ANK_REP_REGION"/>
    <property type="match status" value="2"/>
</dbReference>
<reference evidence="3" key="1">
    <citation type="submission" date="2012-02" db="EMBL/GenBank/DDBJ databases">
        <title>Genome sequencing of Giardia lamblia Genotypes A2 and B isolates (DH and GS) and comparative analysis with the genomes of Genotypes A1 and E (WB and Pig).</title>
        <authorList>
            <person name="Adam R."/>
            <person name="Dahlstrom E."/>
            <person name="Martens C."/>
            <person name="Bruno D."/>
            <person name="Barbian K."/>
            <person name="Porcella S.F."/>
            <person name="Nash T."/>
        </authorList>
    </citation>
    <scope>NUCLEOTIDE SEQUENCE</scope>
    <source>
        <strain evidence="3">DH</strain>
    </source>
</reference>
<feature type="repeat" description="ANK" evidence="1">
    <location>
        <begin position="1160"/>
        <end position="1192"/>
    </location>
</feature>
<evidence type="ECO:0000313" key="3">
    <source>
        <dbReference type="Proteomes" id="UP000018320"/>
    </source>
</evidence>
<dbReference type="VEuPathDB" id="GiardiaDB:QR46_2094"/>
<dbReference type="SUPFAM" id="SSF48403">
    <property type="entry name" value="Ankyrin repeat"/>
    <property type="match status" value="3"/>
</dbReference>
<dbReference type="InterPro" id="IPR002110">
    <property type="entry name" value="Ankyrin_rpt"/>
</dbReference>
<dbReference type="VEuPathDB" id="GiardiaDB:DHA2_150355"/>
<comment type="caution">
    <text evidence="2">The sequence shown here is derived from an EMBL/GenBank/DDBJ whole genome shotgun (WGS) entry which is preliminary data.</text>
</comment>
<organism evidence="2 3">
    <name type="scientific">Giardia intestinalis</name>
    <name type="common">Giardia lamblia</name>
    <dbReference type="NCBI Taxonomy" id="5741"/>
    <lineage>
        <taxon>Eukaryota</taxon>
        <taxon>Metamonada</taxon>
        <taxon>Diplomonadida</taxon>
        <taxon>Hexamitidae</taxon>
        <taxon>Giardiinae</taxon>
        <taxon>Giardia</taxon>
    </lineage>
</organism>
<dbReference type="EMBL" id="AHGT01000018">
    <property type="protein sequence ID" value="ESU37993.1"/>
    <property type="molecule type" value="Genomic_DNA"/>
</dbReference>
<feature type="repeat" description="ANK" evidence="1">
    <location>
        <begin position="609"/>
        <end position="631"/>
    </location>
</feature>
<proteinExistence type="predicted"/>
<dbReference type="InterPro" id="IPR011009">
    <property type="entry name" value="Kinase-like_dom_sf"/>
</dbReference>
<dbReference type="SMART" id="SM00248">
    <property type="entry name" value="ANK"/>
    <property type="match status" value="16"/>
</dbReference>
<name>V6TGD1_GIAIN</name>
<dbReference type="PROSITE" id="PS50088">
    <property type="entry name" value="ANK_REPEAT"/>
    <property type="match status" value="4"/>
</dbReference>
<evidence type="ECO:0000256" key="1">
    <source>
        <dbReference type="PROSITE-ProRule" id="PRU00023"/>
    </source>
</evidence>
<dbReference type="Pfam" id="PF12796">
    <property type="entry name" value="Ank_2"/>
    <property type="match status" value="4"/>
</dbReference>
<dbReference type="PANTHER" id="PTHR24120:SF4">
    <property type="entry name" value="GH07239P"/>
    <property type="match status" value="1"/>
</dbReference>
<reference evidence="2 3" key="2">
    <citation type="journal article" date="2013" name="Genome Biol. Evol.">
        <title>Genome sequencing of Giardia lamblia genotypes A2 and B isolates (DH and GS) and comparative analysis with the genomes of genotypes A1 and E (WB and Pig).</title>
        <authorList>
            <person name="Adam R.D."/>
            <person name="Dahlstrom E.W."/>
            <person name="Martens C.A."/>
            <person name="Bruno D.P."/>
            <person name="Barbian K.D."/>
            <person name="Ricklefs S.M."/>
            <person name="Hernandez M.M."/>
            <person name="Narla N.P."/>
            <person name="Patel R.B."/>
            <person name="Porcella S.F."/>
            <person name="Nash T.E."/>
        </authorList>
    </citation>
    <scope>NUCLEOTIDE SEQUENCE [LARGE SCALE GENOMIC DNA]</scope>
    <source>
        <strain evidence="2 3">DH</strain>
    </source>
</reference>
<dbReference type="SUPFAM" id="SSF56112">
    <property type="entry name" value="Protein kinase-like (PK-like)"/>
    <property type="match status" value="1"/>
</dbReference>
<dbReference type="Gene3D" id="1.10.510.10">
    <property type="entry name" value="Transferase(Phosphotransferase) domain 1"/>
    <property type="match status" value="1"/>
</dbReference>
<protein>
    <submittedName>
        <fullName evidence="2">Ankyrin repeat protein</fullName>
    </submittedName>
</protein>
<dbReference type="InterPro" id="IPR036770">
    <property type="entry name" value="Ankyrin_rpt-contain_sf"/>
</dbReference>
<dbReference type="Proteomes" id="UP000018320">
    <property type="component" value="Unassembled WGS sequence"/>
</dbReference>
<gene>
    <name evidence="2" type="ORF">DHA2_150355</name>
</gene>
<feature type="repeat" description="ANK" evidence="1">
    <location>
        <begin position="1098"/>
        <end position="1130"/>
    </location>
</feature>
<accession>V6TGD1</accession>
<sequence>MATTPATVIGNHTQIVEWADPPCSAILRRDALDEDLAVAIAGNRDLLSFVKHLSHRNLLRCLSIQCLGQSNLMVWMEKASFPSLAELLGGQKELSNEDVFGKNCADMNSFADEIDGLSHTEEASKVERELLALINDTTIEDLSEENGGLSSSNHSALVHSVITKASIYSFAEEEVWAILAQLVSVLSYLHSSIKTGIPSEQSISINHGRIRPDTIFYDPVTHTIKLVPPHLPSMNPSSSSFAKDIYSIYIIALLLCDLCTSGVQPFESKDYQAELSSLDHRRFSPDLKQFILALRSLCLHDKPVVSNLLLSQRVTEALLPFTHLEFREKSQSSASVQTRTPLEIYRHLKETASLPNIKHVTDPIAAERAATSQSARSVVQEHAENLSELLVVNESSIFAEHTSVMSAGDSAGYPRVASVFRDPSARETSRMDSSVDLGISVLYLSSASVGNTMLHRAVLDRDLEAVGRNLEYAKRFNQDGHTALMLCAIEGWSEGANILVFHEGGLFTRQGHTALYYALYSEHYDVARILTDVEGVSTKDPHIDALNQTDLMRATIAGDIVAVWSWLPRQHKWQDINGRTALMCAVESKASLAIIKLLVPLEAGVVDFSGRTALHRAVKMGSVDIVQLLLDLEKGKSYFSKGLEGNYMVSAKVFASELAYLYRNIDIFEVVFAAERPLILQEYQIDSDDDSIDRAVANDYQRLLNAVENYLEFEVFLWVSELGNTGGDGYTALMHASASKYFAAQNGVKRDTYQEYALCNIVKLLLKEAGQHLIATSEALPDTVLLSRADSSSINPFVPGATALIIAAICDDVAIIPLLLEHEKGLHDDTQRTALMWAARYNNSAAVKLLAPHEKTLTNGRPYCTALYVAIEHGNENIAKILTPYEGYPDADLASRIQGRHTELMQAAENGDLPGVWSYRFQLGLQDKRGYTALMYACIFGDINCILQLRHEEHLVAKDGTTARALLEQHWREENPQIVDMLDIVEVFDDKGMNQLQRAIREQDPELILRFLHLQDRTKELDGLTVLMQVVELGLTDLVDVIIREYSTQLGRTVRSYPATKVLWEDVTALMIAASHGYDGAVVALAETPEARMKDSGKGRTALMAAAINGHASTVSLLIDKEARMQNAEGWTALMYAAAYNMDEVVSALIPAEAQVQMKDGWTALMTAARNGHLQAASLLLPYEAGLLKKSKYSALYYASTHGHTEMVTLLLSEEREKKYARFVLEALSKRCPEVAIANLQSTISLLQSSIL</sequence>
<dbReference type="VEuPathDB" id="GiardiaDB:GL50803_00102893"/>
<dbReference type="VEuPathDB" id="GiardiaDB:GL50581_2136"/>
<dbReference type="AlphaFoldDB" id="V6TGD1"/>
<dbReference type="Gene3D" id="1.25.40.20">
    <property type="entry name" value="Ankyrin repeat-containing domain"/>
    <property type="match status" value="4"/>
</dbReference>
<dbReference type="PANTHER" id="PTHR24120">
    <property type="entry name" value="GH07239P"/>
    <property type="match status" value="1"/>
</dbReference>
<keyword evidence="1" id="KW-0040">ANK repeat</keyword>
<evidence type="ECO:0000313" key="2">
    <source>
        <dbReference type="EMBL" id="ESU37993.1"/>
    </source>
</evidence>
<feature type="repeat" description="ANK" evidence="1">
    <location>
        <begin position="1129"/>
        <end position="1161"/>
    </location>
</feature>